<sequence>MDPPNPVLSIDQMNLVYNSSRGPIAAIRDLSFSVRKGEFVSILGPSGCGKSTLLRIVSGLLRPTSGKVVLAEVEVRSPRPDIGIVFQQPTLLPWKTILENVLVPIRAMRMPIDEYRDRAHDLLRLVGLSDFVDHYPYELSGGMQQRVGIARGLIHDPAMLLMDEPFAALDAMSREFMMDELQQIWMTTGKSVLFITHSIPEAVYLSDRVLTLSQRPGRVIDDLKIDLPRARDVETMGQSMFGEYATHLRALFKSSGLQPAKGAR</sequence>
<dbReference type="PANTHER" id="PTHR42788">
    <property type="entry name" value="TAURINE IMPORT ATP-BINDING PROTEIN-RELATED"/>
    <property type="match status" value="1"/>
</dbReference>
<dbReference type="EMBL" id="JXXE01000338">
    <property type="protein sequence ID" value="KIZ40757.1"/>
    <property type="molecule type" value="Genomic_DNA"/>
</dbReference>
<dbReference type="InterPro" id="IPR017871">
    <property type="entry name" value="ABC_transporter-like_CS"/>
</dbReference>
<proteinExistence type="inferred from homology"/>
<evidence type="ECO:0000313" key="8">
    <source>
        <dbReference type="Proteomes" id="UP000032515"/>
    </source>
</evidence>
<dbReference type="GO" id="GO:0005524">
    <property type="term" value="F:ATP binding"/>
    <property type="evidence" value="ECO:0007669"/>
    <property type="project" value="UniProtKB-KW"/>
</dbReference>
<dbReference type="InterPro" id="IPR003593">
    <property type="entry name" value="AAA+_ATPase"/>
</dbReference>
<comment type="caution">
    <text evidence="7">The sequence shown here is derived from an EMBL/GenBank/DDBJ whole genome shotgun (WGS) entry which is preliminary data.</text>
</comment>
<dbReference type="SUPFAM" id="SSF52540">
    <property type="entry name" value="P-loop containing nucleoside triphosphate hydrolases"/>
    <property type="match status" value="1"/>
</dbReference>
<organism evidence="7 8">
    <name type="scientific">Rhodopseudomonas palustris</name>
    <dbReference type="NCBI Taxonomy" id="1076"/>
    <lineage>
        <taxon>Bacteria</taxon>
        <taxon>Pseudomonadati</taxon>
        <taxon>Pseudomonadota</taxon>
        <taxon>Alphaproteobacteria</taxon>
        <taxon>Hyphomicrobiales</taxon>
        <taxon>Nitrobacteraceae</taxon>
        <taxon>Rhodopseudomonas</taxon>
    </lineage>
</organism>
<dbReference type="PROSITE" id="PS50893">
    <property type="entry name" value="ABC_TRANSPORTER_2"/>
    <property type="match status" value="1"/>
</dbReference>
<evidence type="ECO:0000259" key="6">
    <source>
        <dbReference type="PROSITE" id="PS50893"/>
    </source>
</evidence>
<dbReference type="PANTHER" id="PTHR42788:SF13">
    <property type="entry name" value="ALIPHATIC SULFONATES IMPORT ATP-BINDING PROTEIN SSUB"/>
    <property type="match status" value="1"/>
</dbReference>
<dbReference type="InterPro" id="IPR050166">
    <property type="entry name" value="ABC_transporter_ATP-bind"/>
</dbReference>
<dbReference type="PATRIC" id="fig|1076.23.peg.3610"/>
<name>A0A0D7EMV5_RHOPL</name>
<dbReference type="InterPro" id="IPR003439">
    <property type="entry name" value="ABC_transporter-like_ATP-bd"/>
</dbReference>
<comment type="function">
    <text evidence="5">Involved in beta-(1--&gt;2)glucan export. Transmembrane domains (TMD) form a pore in the inner membrane and the ATP-binding domain (NBD) is responsible for energy generation.</text>
</comment>
<accession>A0A0D7EMV5</accession>
<dbReference type="GO" id="GO:0016887">
    <property type="term" value="F:ATP hydrolysis activity"/>
    <property type="evidence" value="ECO:0007669"/>
    <property type="project" value="InterPro"/>
</dbReference>
<comment type="similarity">
    <text evidence="1">Belongs to the ABC transporter superfamily.</text>
</comment>
<gene>
    <name evidence="7" type="ORF">OO17_16830</name>
</gene>
<keyword evidence="2" id="KW-0813">Transport</keyword>
<dbReference type="Gene3D" id="3.40.50.300">
    <property type="entry name" value="P-loop containing nucleotide triphosphate hydrolases"/>
    <property type="match status" value="1"/>
</dbReference>
<evidence type="ECO:0000256" key="1">
    <source>
        <dbReference type="ARBA" id="ARBA00005417"/>
    </source>
</evidence>
<evidence type="ECO:0000256" key="3">
    <source>
        <dbReference type="ARBA" id="ARBA00022741"/>
    </source>
</evidence>
<dbReference type="Proteomes" id="UP000032515">
    <property type="component" value="Unassembled WGS sequence"/>
</dbReference>
<dbReference type="SMART" id="SM00382">
    <property type="entry name" value="AAA"/>
    <property type="match status" value="1"/>
</dbReference>
<dbReference type="PROSITE" id="PS00211">
    <property type="entry name" value="ABC_TRANSPORTER_1"/>
    <property type="match status" value="1"/>
</dbReference>
<protein>
    <recommendedName>
        <fullName evidence="6">ABC transporter domain-containing protein</fullName>
    </recommendedName>
</protein>
<dbReference type="CDD" id="cd03293">
    <property type="entry name" value="ABC_NrtD_SsuB_transporters"/>
    <property type="match status" value="1"/>
</dbReference>
<dbReference type="InterPro" id="IPR027417">
    <property type="entry name" value="P-loop_NTPase"/>
</dbReference>
<dbReference type="AlphaFoldDB" id="A0A0D7EMV5"/>
<keyword evidence="3" id="KW-0547">Nucleotide-binding</keyword>
<reference evidence="7 8" key="1">
    <citation type="submission" date="2014-11" db="EMBL/GenBank/DDBJ databases">
        <title>Genomics and ecophysiology of heterotrophic nitrogen fixing bacteria isolated from estuarine surface water.</title>
        <authorList>
            <person name="Bentzon-Tilia M."/>
            <person name="Severin I."/>
            <person name="Hansen L.H."/>
            <person name="Riemann L."/>
        </authorList>
    </citation>
    <scope>NUCLEOTIDE SEQUENCE [LARGE SCALE GENOMIC DNA]</scope>
    <source>
        <strain evidence="7 8">BAL398</strain>
    </source>
</reference>
<keyword evidence="4" id="KW-0067">ATP-binding</keyword>
<dbReference type="Pfam" id="PF00005">
    <property type="entry name" value="ABC_tran"/>
    <property type="match status" value="1"/>
</dbReference>
<evidence type="ECO:0000256" key="5">
    <source>
        <dbReference type="ARBA" id="ARBA00024722"/>
    </source>
</evidence>
<feature type="domain" description="ABC transporter" evidence="6">
    <location>
        <begin position="10"/>
        <end position="239"/>
    </location>
</feature>
<evidence type="ECO:0000256" key="4">
    <source>
        <dbReference type="ARBA" id="ARBA00022840"/>
    </source>
</evidence>
<evidence type="ECO:0000313" key="7">
    <source>
        <dbReference type="EMBL" id="KIZ40757.1"/>
    </source>
</evidence>
<evidence type="ECO:0000256" key="2">
    <source>
        <dbReference type="ARBA" id="ARBA00022448"/>
    </source>
</evidence>